<name>A0AAD7WHX4_9TELE</name>
<evidence type="ECO:0000256" key="1">
    <source>
        <dbReference type="SAM" id="MobiDB-lite"/>
    </source>
</evidence>
<reference evidence="2" key="1">
    <citation type="journal article" date="2023" name="Science">
        <title>Genome structures resolve the early diversification of teleost fishes.</title>
        <authorList>
            <person name="Parey E."/>
            <person name="Louis A."/>
            <person name="Montfort J."/>
            <person name="Bouchez O."/>
            <person name="Roques C."/>
            <person name="Iampietro C."/>
            <person name="Lluch J."/>
            <person name="Castinel A."/>
            <person name="Donnadieu C."/>
            <person name="Desvignes T."/>
            <person name="Floi Bucao C."/>
            <person name="Jouanno E."/>
            <person name="Wen M."/>
            <person name="Mejri S."/>
            <person name="Dirks R."/>
            <person name="Jansen H."/>
            <person name="Henkel C."/>
            <person name="Chen W.J."/>
            <person name="Zahm M."/>
            <person name="Cabau C."/>
            <person name="Klopp C."/>
            <person name="Thompson A.W."/>
            <person name="Robinson-Rechavi M."/>
            <person name="Braasch I."/>
            <person name="Lecointre G."/>
            <person name="Bobe J."/>
            <person name="Postlethwait J.H."/>
            <person name="Berthelot C."/>
            <person name="Roest Crollius H."/>
            <person name="Guiguen Y."/>
        </authorList>
    </citation>
    <scope>NUCLEOTIDE SEQUENCE</scope>
    <source>
        <strain evidence="2">NC1722</strain>
    </source>
</reference>
<evidence type="ECO:0000313" key="3">
    <source>
        <dbReference type="Proteomes" id="UP001221898"/>
    </source>
</evidence>
<dbReference type="EMBL" id="JAINUG010000096">
    <property type="protein sequence ID" value="KAJ8397676.1"/>
    <property type="molecule type" value="Genomic_DNA"/>
</dbReference>
<organism evidence="2 3">
    <name type="scientific">Aldrovandia affinis</name>
    <dbReference type="NCBI Taxonomy" id="143900"/>
    <lineage>
        <taxon>Eukaryota</taxon>
        <taxon>Metazoa</taxon>
        <taxon>Chordata</taxon>
        <taxon>Craniata</taxon>
        <taxon>Vertebrata</taxon>
        <taxon>Euteleostomi</taxon>
        <taxon>Actinopterygii</taxon>
        <taxon>Neopterygii</taxon>
        <taxon>Teleostei</taxon>
        <taxon>Notacanthiformes</taxon>
        <taxon>Halosauridae</taxon>
        <taxon>Aldrovandia</taxon>
    </lineage>
</organism>
<feature type="region of interest" description="Disordered" evidence="1">
    <location>
        <begin position="53"/>
        <end position="122"/>
    </location>
</feature>
<sequence>MTCHTDSHPAPRLLASSLARELRSAPVGTLSVFNQWRSPGGSGELFKGAALPCSREGAGPAQAPHEHRALAGRSSTADSSKGVRRPRLPTPHFRADVTEHGESSPPRRGRERAQKYTPLSNS</sequence>
<dbReference type="Proteomes" id="UP001221898">
    <property type="component" value="Unassembled WGS sequence"/>
</dbReference>
<feature type="compositionally biased region" description="Basic and acidic residues" evidence="1">
    <location>
        <begin position="93"/>
        <end position="102"/>
    </location>
</feature>
<comment type="caution">
    <text evidence="2">The sequence shown here is derived from an EMBL/GenBank/DDBJ whole genome shotgun (WGS) entry which is preliminary data.</text>
</comment>
<evidence type="ECO:0000313" key="2">
    <source>
        <dbReference type="EMBL" id="KAJ8397676.1"/>
    </source>
</evidence>
<accession>A0AAD7WHX4</accession>
<proteinExistence type="predicted"/>
<gene>
    <name evidence="2" type="ORF">AAFF_G00436750</name>
</gene>
<protein>
    <submittedName>
        <fullName evidence="2">Uncharacterized protein</fullName>
    </submittedName>
</protein>
<keyword evidence="3" id="KW-1185">Reference proteome</keyword>
<dbReference type="AlphaFoldDB" id="A0AAD7WHX4"/>